<evidence type="ECO:0000313" key="1">
    <source>
        <dbReference type="EMBL" id="QES55309.1"/>
    </source>
</evidence>
<sequence>MPTTEPPLLADVYPALVSFLDAALTEEGEPALARALARLRFHGWCTCGHACTYLITAPAPRASGAWIHVDDEEAPRVWLQLDQDRSSFAGMEICAFDLGPAPALDPHRPAALG</sequence>
<accession>A0A5P2DRG6</accession>
<dbReference type="RefSeq" id="WP_150258012.1">
    <property type="nucleotide sequence ID" value="NZ_CP029189.1"/>
</dbReference>
<dbReference type="AlphaFoldDB" id="A0A5P2DRG6"/>
<proteinExistence type="predicted"/>
<reference evidence="1 2" key="1">
    <citation type="submission" date="2018-05" db="EMBL/GenBank/DDBJ databases">
        <title>Streptomyces venezuelae.</title>
        <authorList>
            <person name="Kim W."/>
            <person name="Lee N."/>
            <person name="Cho B.-K."/>
        </authorList>
    </citation>
    <scope>NUCLEOTIDE SEQUENCE [LARGE SCALE GENOMIC DNA]</scope>
    <source>
        <strain evidence="1 2">ATCC 21018</strain>
    </source>
</reference>
<organism evidence="1 2">
    <name type="scientific">Streptomyces venezuelae</name>
    <dbReference type="NCBI Taxonomy" id="54571"/>
    <lineage>
        <taxon>Bacteria</taxon>
        <taxon>Bacillati</taxon>
        <taxon>Actinomycetota</taxon>
        <taxon>Actinomycetes</taxon>
        <taxon>Kitasatosporales</taxon>
        <taxon>Streptomycetaceae</taxon>
        <taxon>Streptomyces</taxon>
    </lineage>
</organism>
<dbReference type="OrthoDB" id="4310299at2"/>
<dbReference type="Proteomes" id="UP000324101">
    <property type="component" value="Chromosome"/>
</dbReference>
<name>A0A5P2DRG6_STRVZ</name>
<dbReference type="EMBL" id="CP029189">
    <property type="protein sequence ID" value="QES55309.1"/>
    <property type="molecule type" value="Genomic_DNA"/>
</dbReference>
<gene>
    <name evidence="1" type="ORF">DEJ51_14840</name>
</gene>
<evidence type="ECO:0000313" key="2">
    <source>
        <dbReference type="Proteomes" id="UP000324101"/>
    </source>
</evidence>
<protein>
    <submittedName>
        <fullName evidence="1">Uncharacterized protein</fullName>
    </submittedName>
</protein>